<evidence type="ECO:0000313" key="1">
    <source>
        <dbReference type="EMBL" id="PPU67338.1"/>
    </source>
</evidence>
<dbReference type="RefSeq" id="WP_046963724.1">
    <property type="nucleotide sequence ID" value="NZ_MDEI01000014.1"/>
</dbReference>
<evidence type="ECO:0000313" key="2">
    <source>
        <dbReference type="Proteomes" id="UP000238191"/>
    </source>
</evidence>
<dbReference type="AlphaFoldDB" id="A0A2S7D0J0"/>
<protein>
    <submittedName>
        <fullName evidence="1">Uncharacterized protein</fullName>
    </submittedName>
</protein>
<organism evidence="1 2">
    <name type="scientific">Xanthomonas pisi</name>
    <dbReference type="NCBI Taxonomy" id="56457"/>
    <lineage>
        <taxon>Bacteria</taxon>
        <taxon>Pseudomonadati</taxon>
        <taxon>Pseudomonadota</taxon>
        <taxon>Gammaproteobacteria</taxon>
        <taxon>Lysobacterales</taxon>
        <taxon>Lysobacteraceae</taxon>
        <taxon>Xanthomonas</taxon>
    </lineage>
</organism>
<dbReference type="EMBL" id="MDEI01000014">
    <property type="protein sequence ID" value="PPU67338.1"/>
    <property type="molecule type" value="Genomic_DNA"/>
</dbReference>
<comment type="caution">
    <text evidence="1">The sequence shown here is derived from an EMBL/GenBank/DDBJ whole genome shotgun (WGS) entry which is preliminary data.</text>
</comment>
<gene>
    <name evidence="1" type="ORF">XpiCFBP4643_16275</name>
</gene>
<proteinExistence type="predicted"/>
<accession>A0A2S7D0J0</accession>
<sequence>MRLARYRRDLSPIASHGQPTWVHVGAETPALVETQRPLTEPAPIVDLIDGVASMRSWPSGSAQKSPGMP</sequence>
<keyword evidence="2" id="KW-1185">Reference proteome</keyword>
<name>A0A2S7D0J0_9XANT</name>
<dbReference type="Proteomes" id="UP000238191">
    <property type="component" value="Unassembled WGS sequence"/>
</dbReference>
<reference evidence="2" key="1">
    <citation type="submission" date="2016-08" db="EMBL/GenBank/DDBJ databases">
        <authorList>
            <person name="Merda D."/>
            <person name="Briand M."/>
            <person name="Taghouti G."/>
            <person name="Carrere S."/>
            <person name="Gouzy J."/>
            <person name="Portier P."/>
            <person name="Jacques M.-A."/>
            <person name="Fischer-Le Saux M."/>
        </authorList>
    </citation>
    <scope>NUCLEOTIDE SEQUENCE [LARGE SCALE GENOMIC DNA]</scope>
    <source>
        <strain evidence="2">CFBP4643</strain>
    </source>
</reference>